<evidence type="ECO:0000313" key="3">
    <source>
        <dbReference type="RefSeq" id="XP_024938470.1"/>
    </source>
</evidence>
<protein>
    <submittedName>
        <fullName evidence="3">Uncharacterized protein LOC107266156 isoform X1</fullName>
    </submittedName>
</protein>
<accession>A0AAJ7RCK9</accession>
<gene>
    <name evidence="3" type="primary">LOC107266156</name>
</gene>
<keyword evidence="2" id="KW-1185">Reference proteome</keyword>
<dbReference type="GeneID" id="107266156"/>
<evidence type="ECO:0000256" key="1">
    <source>
        <dbReference type="SAM" id="MobiDB-lite"/>
    </source>
</evidence>
<organism evidence="2 3">
    <name type="scientific">Cephus cinctus</name>
    <name type="common">Wheat stem sawfly</name>
    <dbReference type="NCBI Taxonomy" id="211228"/>
    <lineage>
        <taxon>Eukaryota</taxon>
        <taxon>Metazoa</taxon>
        <taxon>Ecdysozoa</taxon>
        <taxon>Arthropoda</taxon>
        <taxon>Hexapoda</taxon>
        <taxon>Insecta</taxon>
        <taxon>Pterygota</taxon>
        <taxon>Neoptera</taxon>
        <taxon>Endopterygota</taxon>
        <taxon>Hymenoptera</taxon>
        <taxon>Cephoidea</taxon>
        <taxon>Cephidae</taxon>
        <taxon>Cephus</taxon>
    </lineage>
</organism>
<dbReference type="RefSeq" id="XP_024938470.1">
    <property type="nucleotide sequence ID" value="XM_025082702.1"/>
</dbReference>
<proteinExistence type="predicted"/>
<evidence type="ECO:0000313" key="2">
    <source>
        <dbReference type="Proteomes" id="UP000694920"/>
    </source>
</evidence>
<dbReference type="Proteomes" id="UP000694920">
    <property type="component" value="Unplaced"/>
</dbReference>
<name>A0AAJ7RCK9_CEPCN</name>
<feature type="region of interest" description="Disordered" evidence="1">
    <location>
        <begin position="751"/>
        <end position="773"/>
    </location>
</feature>
<sequence>MDFTQDPGTKKSFTRFLNLLNISSAKFSRTNFKNSTLQNNEVISQINNQPWKSLQDQNLDPDVELNDLINLVSSTLQELKAISGSNVLKTFRPPENSTGEIPNDKDYVTTNLSFKNSIQNLMSSIYIDDCQTTPIYTDARSIRGNNNYSKDSGYVDNRGDFDLINNIMKSSTMLNSSSYLNTDRIIPKHNWKSGDAVNEMNRSYPLEYDENYIEKKANDNLSKIYNTQSLESPWDSKFAKSFSPINIKNNLNNFKNQDRVFSASPVRCNNMEEEMETVIPTRDKNFKEITEHAMLINEVNDGINSEKIQQSSLNRLNNLREDTSIVVEDKKLNFNQASLKSISDTGYITDEEVGQKMSQLGLSSGFTTSKICNVDQEISQMNFTNGFTTSTRPCVGLVSECQLKMTNGRNLFKDKRDHSNTRNRKNLAKENCKSSLKRTNMMDVKKKNIKHDVVHDGSKQMMELLPHKYDDKLSSRYIDKISPRSPKIKDTIKNCKAIEKHVKPLTNLKGTTNSVKNPKFARTKVSMKSQDSNKVFKDNNRTKVTENRVENIKNIAQEYKRIPEEPSGVRNKCGNNVWEKVIKPTSTNITKRSEGSKLELKRQGNVETRSKIPVGKSCGDIQNSITPCKRFQTPQSVLKVCSIKSGKESARTRSLGEKKFNSLDIGVSQDLLSKDNRNLIDLEENRVTRICQCLAETKAQQRYKCSSSKELSIVTENQFLNDEKDQCFSSNQSVSPSKRCESVTFGKSSETNVNKSKFNSKTRPGTPKRFSTTTVGQNSLQNINERFEKPKVIKMLEEIINDTPKVLKENNLLNKTERTIPHSIKLSITSLQNNDLKDQLNSNNKIISCIKSSSVTGSRSQNNKVLYDTDMNDSDTLPIKLSMKYINVTSNAQLSESQTDTDMEEIFKNQSKKSVALQKETDYSSGTDGREYAIDSKTVTDIDHSCSNAQLTLTSLTDVPWGFEFTSDYSTSISTYAKDCQTSLPSLLSSSKTLQNGILEEYANKGAIQKETCENSQESLNRIRKALSENCTKSNHSLKKQFLNKHAKSLHVLKEILKCQELSVDFLNAAERELKNELHDKVHSSEREIYINTNLLGNSKIESRSQNFLNTDISDRIILGKQRNSNEFIDSEKSFKDLQPERLDRDPSMVFSNNVDIRNCSCTSSCKINNFFKGNEMMSKDPSNLVAKLEPVSLVCTKSKETSCKLKTVTEEEEVSCKPEDFPSFKKEITTQASFTREVFTESEFFQTICTQTGQHFSLRDIAISSEDDKELITKKTKSTSCDTIPNYQTVGIECTEQLNMLYNSKNINTDHVVTSTNEVTIFQQGTNKNVSIQAEDIPKSRKLVTDTFTETLESCYSFDVPKNIIGEEELNTIIILCDNEEIMSIEEAQSNNIDRSYQNLILKCDDTFSAYTAARKKCREKLPTFRNNYLKKQASEDIFVQLQLMSGHNQNLDAEIYRKKFGKSSTNVCRENSFFHLVQAISITSFNIQETNKHKKEQYDPLKKPIKLSLNLKTTAPSSNDISVKFIANTSAQMTHKKVLPKIKVFIHFLLNHLRHNFHARKSSQKNGFGDDSTVKKESWEYERDQKALWSKNNEVESLKRKRIKDYEYTKCSQYSRQQLFAYIYAVLCSIVFCSFQFSHFCES</sequence>
<reference evidence="3" key="1">
    <citation type="submission" date="2025-08" db="UniProtKB">
        <authorList>
            <consortium name="RefSeq"/>
        </authorList>
    </citation>
    <scope>IDENTIFICATION</scope>
</reference>